<feature type="compositionally biased region" description="Polar residues" evidence="1">
    <location>
        <begin position="181"/>
        <end position="191"/>
    </location>
</feature>
<reference evidence="2 3" key="1">
    <citation type="submission" date="2016-10" db="EMBL/GenBank/DDBJ databases">
        <authorList>
            <person name="de Groot N.N."/>
        </authorList>
    </citation>
    <scope>NUCLEOTIDE SEQUENCE [LARGE SCALE GENOMIC DNA]</scope>
    <source>
        <strain evidence="2 3">DSM 6793</strain>
    </source>
</reference>
<dbReference type="SUPFAM" id="SSF50475">
    <property type="entry name" value="FMN-binding split barrel"/>
    <property type="match status" value="1"/>
</dbReference>
<dbReference type="PANTHER" id="PTHR35802">
    <property type="entry name" value="PROTEASE SYNTHASE AND SPORULATION PROTEIN PAI 2"/>
    <property type="match status" value="1"/>
</dbReference>
<organism evidence="2 3">
    <name type="scientific">Flexibacter flexilis DSM 6793</name>
    <dbReference type="NCBI Taxonomy" id="927664"/>
    <lineage>
        <taxon>Bacteria</taxon>
        <taxon>Pseudomonadati</taxon>
        <taxon>Bacteroidota</taxon>
        <taxon>Cytophagia</taxon>
        <taxon>Cytophagales</taxon>
        <taxon>Flexibacteraceae</taxon>
        <taxon>Flexibacter</taxon>
    </lineage>
</organism>
<evidence type="ECO:0000256" key="1">
    <source>
        <dbReference type="SAM" id="MobiDB-lite"/>
    </source>
</evidence>
<gene>
    <name evidence="2" type="ORF">SAMN05421780_10333</name>
</gene>
<dbReference type="PIRSF" id="PIRSF010372">
    <property type="entry name" value="PaiB"/>
    <property type="match status" value="1"/>
</dbReference>
<dbReference type="Pfam" id="PF04299">
    <property type="entry name" value="FMN_bind_2"/>
    <property type="match status" value="1"/>
</dbReference>
<protein>
    <submittedName>
        <fullName evidence="2">Transcriptional regulator</fullName>
    </submittedName>
</protein>
<feature type="region of interest" description="Disordered" evidence="1">
    <location>
        <begin position="165"/>
        <end position="191"/>
    </location>
</feature>
<accession>A0A1I1GVK4</accession>
<evidence type="ECO:0000313" key="3">
    <source>
        <dbReference type="Proteomes" id="UP000199514"/>
    </source>
</evidence>
<sequence>MYIPKSDRINDTAETVAFMQRFHFATLVTTQNSVPVATHLPFVVQENDGEVTLISHLATANEQVQQLENEQVLVIFSQPHAYISPSLYEKELNVPTWDYVAVHAYGTGQLIREPDQVRQLLETTICCFEAEYFQQWEKLPEKYKSGLMRDMIGLKIRVTELQGKKKLSQNKTRSERENIMRSLSGSPDPNTQLVAEYMRGMQK</sequence>
<dbReference type="Proteomes" id="UP000199514">
    <property type="component" value="Unassembled WGS sequence"/>
</dbReference>
<dbReference type="RefSeq" id="WP_091509627.1">
    <property type="nucleotide sequence ID" value="NZ_FOLE01000003.1"/>
</dbReference>
<proteinExistence type="predicted"/>
<dbReference type="EMBL" id="FOLE01000003">
    <property type="protein sequence ID" value="SFC13203.1"/>
    <property type="molecule type" value="Genomic_DNA"/>
</dbReference>
<dbReference type="AlphaFoldDB" id="A0A1I1GVK4"/>
<dbReference type="InterPro" id="IPR012349">
    <property type="entry name" value="Split_barrel_FMN-bd"/>
</dbReference>
<evidence type="ECO:0000313" key="2">
    <source>
        <dbReference type="EMBL" id="SFC13203.1"/>
    </source>
</evidence>
<dbReference type="Gene3D" id="2.30.110.10">
    <property type="entry name" value="Electron Transport, Fmn-binding Protein, Chain A"/>
    <property type="match status" value="1"/>
</dbReference>
<name>A0A1I1GVK4_9BACT</name>
<dbReference type="InterPro" id="IPR007396">
    <property type="entry name" value="TR_PAI2-type"/>
</dbReference>
<dbReference type="OrthoDB" id="9794948at2"/>
<keyword evidence="3" id="KW-1185">Reference proteome</keyword>
<dbReference type="PANTHER" id="PTHR35802:SF1">
    <property type="entry name" value="PROTEASE SYNTHASE AND SPORULATION PROTEIN PAI 2"/>
    <property type="match status" value="1"/>
</dbReference>